<dbReference type="Proteomes" id="UP000225161">
    <property type="component" value="Genome"/>
</dbReference>
<evidence type="ECO:0000313" key="1">
    <source>
        <dbReference type="EMBL" id="AKF14727.1"/>
    </source>
</evidence>
<reference evidence="1 2" key="1">
    <citation type="journal article" date="2015" name="Genome Announc.">
        <title>Genome Sequences of Mycobacteriophages AlanGrant, Baee, Corofin, OrangeOswald, and Vincenzo, New Members of Cluster B.</title>
        <authorList>
            <person name="Pope W.H."/>
            <person name="Carbonara M.E."/>
            <person name="Cioffi H.M."/>
            <person name="Cruz T."/>
            <person name="Dang B.Q."/>
            <person name="Doyle A.N."/>
            <person name="Fan O.H."/>
            <person name="Gallagher M."/>
            <person name="Gentile G.M."/>
            <person name="German B.A."/>
            <person name="Farrell M.E."/>
            <person name="Gerwig M."/>
            <person name="Hunter K.L."/>
            <person name="Lefever V.E."/>
            <person name="Marfisi N.A."/>
            <person name="McDonnell J.E."/>
            <person name="Monga J.K."/>
            <person name="Quiroz K.G."/>
            <person name="Pong A.C."/>
            <person name="Rimple P.A."/>
            <person name="Situ M."/>
            <person name="Sohnen P.C."/>
            <person name="Stockinger A.N."/>
            <person name="Thompson P.K."/>
            <person name="Torchio N.M."/>
            <person name="Toner C.L."/>
            <person name="Ulbrich M.C."/>
            <person name="Vohra N.I."/>
            <person name="Zakir A."/>
            <person name="Adkins N.L."/>
            <person name="Brown B.R."/>
            <person name="Churilla B.M."/>
            <person name="Kramer Z.J."/>
            <person name="Lapin J.S."/>
            <person name="Montgomery M.T."/>
            <person name="Prout A.K."/>
            <person name="Grubb S.R."/>
            <person name="Warner M.H."/>
            <person name="Bowman C.A."/>
            <person name="Russell D.A."/>
            <person name="Hatfull G.F."/>
        </authorList>
    </citation>
    <scope>NUCLEOTIDE SEQUENCE [LARGE SCALE GENOMIC DNA]</scope>
</reference>
<accession>A0A0F6SJS5</accession>
<evidence type="ECO:0000313" key="2">
    <source>
        <dbReference type="Proteomes" id="UP000225161"/>
    </source>
</evidence>
<protein>
    <submittedName>
        <fullName evidence="1">Uncharacterized protein</fullName>
    </submittedName>
</protein>
<sequence length="111" mass="11568">MPITNSDRAVVFTAGLLVGLAVGMPIGAALVWPNTDKAVPDDAATGQSVTYAEYVFMVTGLEPAEDDPAFDCRLHGNHICGPDNAQGVPPGLYRPTLPTTTLVDFVLGGAR</sequence>
<organism evidence="1 2">
    <name type="scientific">Mycobacterium phage AlanGrant</name>
    <dbReference type="NCBI Taxonomy" id="1647307"/>
    <lineage>
        <taxon>Viruses</taxon>
        <taxon>Duplodnaviria</taxon>
        <taxon>Heunggongvirae</taxon>
        <taxon>Uroviricota</taxon>
        <taxon>Caudoviricetes</taxon>
        <taxon>Bclasvirinae</taxon>
        <taxon>Coopervirus</taxon>
        <taxon>Coopervirus vincenzo</taxon>
    </lineage>
</organism>
<name>A0A0F6SJS5_9CAUD</name>
<gene>
    <name evidence="1" type="primary">62</name>
    <name evidence="1" type="ORF">SEA_ALANGRANT_62</name>
</gene>
<dbReference type="EMBL" id="KR080200">
    <property type="protein sequence ID" value="AKF14727.1"/>
    <property type="molecule type" value="Genomic_DNA"/>
</dbReference>
<proteinExistence type="predicted"/>